<dbReference type="NCBIfam" id="TIGR03522">
    <property type="entry name" value="GldA_ABC_ATP"/>
    <property type="match status" value="1"/>
</dbReference>
<feature type="domain" description="ABC transporter" evidence="5">
    <location>
        <begin position="3"/>
        <end position="230"/>
    </location>
</feature>
<gene>
    <name evidence="6" type="ORF">SAMN05216474_3029</name>
</gene>
<dbReference type="AlphaFoldDB" id="A0A1I7BRP7"/>
<proteinExistence type="inferred from homology"/>
<dbReference type="PANTHER" id="PTHR43335">
    <property type="entry name" value="ABC TRANSPORTER, ATP-BINDING PROTEIN"/>
    <property type="match status" value="1"/>
</dbReference>
<accession>A0A1I7BRP7</accession>
<protein>
    <submittedName>
        <fullName evidence="6">ABC-2 type transport system ATP-binding protein</fullName>
    </submittedName>
</protein>
<dbReference type="STRING" id="477690.SAMN05216474_3029"/>
<reference evidence="6 7" key="1">
    <citation type="submission" date="2016-10" db="EMBL/GenBank/DDBJ databases">
        <authorList>
            <person name="de Groot N.N."/>
        </authorList>
    </citation>
    <scope>NUCLEOTIDE SEQUENCE [LARGE SCALE GENOMIC DNA]</scope>
    <source>
        <strain evidence="6 7">CGMCC 1.7005</strain>
    </source>
</reference>
<evidence type="ECO:0000256" key="2">
    <source>
        <dbReference type="ARBA" id="ARBA00022448"/>
    </source>
</evidence>
<dbReference type="EMBL" id="FPAS01000006">
    <property type="protein sequence ID" value="SFT89842.1"/>
    <property type="molecule type" value="Genomic_DNA"/>
</dbReference>
<dbReference type="GO" id="GO:0016887">
    <property type="term" value="F:ATP hydrolysis activity"/>
    <property type="evidence" value="ECO:0007669"/>
    <property type="project" value="InterPro"/>
</dbReference>
<evidence type="ECO:0000313" key="7">
    <source>
        <dbReference type="Proteomes" id="UP000236454"/>
    </source>
</evidence>
<evidence type="ECO:0000256" key="4">
    <source>
        <dbReference type="ARBA" id="ARBA00022840"/>
    </source>
</evidence>
<dbReference type="GO" id="GO:0005524">
    <property type="term" value="F:ATP binding"/>
    <property type="evidence" value="ECO:0007669"/>
    <property type="project" value="UniProtKB-KW"/>
</dbReference>
<dbReference type="InterPro" id="IPR003439">
    <property type="entry name" value="ABC_transporter-like_ATP-bd"/>
</dbReference>
<dbReference type="InterPro" id="IPR003593">
    <property type="entry name" value="AAA+_ATPase"/>
</dbReference>
<dbReference type="SMART" id="SM00382">
    <property type="entry name" value="AAA"/>
    <property type="match status" value="1"/>
</dbReference>
<organism evidence="6 7">
    <name type="scientific">Lishizhenia tianjinensis</name>
    <dbReference type="NCBI Taxonomy" id="477690"/>
    <lineage>
        <taxon>Bacteria</taxon>
        <taxon>Pseudomonadati</taxon>
        <taxon>Bacteroidota</taxon>
        <taxon>Flavobacteriia</taxon>
        <taxon>Flavobacteriales</taxon>
        <taxon>Crocinitomicaceae</taxon>
        <taxon>Lishizhenia</taxon>
    </lineage>
</organism>
<keyword evidence="2" id="KW-0813">Transport</keyword>
<evidence type="ECO:0000259" key="5">
    <source>
        <dbReference type="PROSITE" id="PS50893"/>
    </source>
</evidence>
<dbReference type="Gene3D" id="3.40.50.300">
    <property type="entry name" value="P-loop containing nucleotide triphosphate hydrolases"/>
    <property type="match status" value="1"/>
</dbReference>
<evidence type="ECO:0000313" key="6">
    <source>
        <dbReference type="EMBL" id="SFT89842.1"/>
    </source>
</evidence>
<dbReference type="SUPFAM" id="SSF52540">
    <property type="entry name" value="P-loop containing nucleoside triphosphate hydrolases"/>
    <property type="match status" value="1"/>
</dbReference>
<keyword evidence="7" id="KW-1185">Reference proteome</keyword>
<keyword evidence="4 6" id="KW-0067">ATP-binding</keyword>
<dbReference type="OrthoDB" id="9801987at2"/>
<dbReference type="PANTHER" id="PTHR43335:SF4">
    <property type="entry name" value="ABC TRANSPORTER, ATP-BINDING PROTEIN"/>
    <property type="match status" value="1"/>
</dbReference>
<dbReference type="PROSITE" id="PS50893">
    <property type="entry name" value="ABC_TRANSPORTER_2"/>
    <property type="match status" value="1"/>
</dbReference>
<dbReference type="Proteomes" id="UP000236454">
    <property type="component" value="Unassembled WGS sequence"/>
</dbReference>
<evidence type="ECO:0000256" key="3">
    <source>
        <dbReference type="ARBA" id="ARBA00022741"/>
    </source>
</evidence>
<sequence>MSITVKHLTKYYGQQTAVNNISFEAKKGEILGFLGPNGAGKSTTMKIITGFIPASEGHVEVCGMDVNEHPIEIRKKIGYLPEHNPLYLDMYVKEYLSFVAKIYKVKNVKARVAEMIQKVGLEKEQHKRIGALSKGYRQRVGLAQAIIHDPEVLILDEPTSGLDPNQLVEIRALIKKIGEEKTVMLSTHIMQEVEAICDKVIIIKNGDLVANNTAAELQNQTEEVVIYVEFEGDISRNQLKTIENVSRVEKISNSAFLLSGNKQNDLRKNIASFAQKNELLILTMKVEEKSLEEVFKALTK</sequence>
<evidence type="ECO:0000256" key="1">
    <source>
        <dbReference type="ARBA" id="ARBA00005417"/>
    </source>
</evidence>
<comment type="similarity">
    <text evidence="1">Belongs to the ABC transporter superfamily.</text>
</comment>
<keyword evidence="3" id="KW-0547">Nucleotide-binding</keyword>
<dbReference type="Pfam" id="PF00005">
    <property type="entry name" value="ABC_tran"/>
    <property type="match status" value="1"/>
</dbReference>
<dbReference type="InterPro" id="IPR027417">
    <property type="entry name" value="P-loop_NTPase"/>
</dbReference>
<name>A0A1I7BRP7_9FLAO</name>
<dbReference type="RefSeq" id="WP_090252873.1">
    <property type="nucleotide sequence ID" value="NZ_FPAS01000006.1"/>
</dbReference>
<dbReference type="InterPro" id="IPR019864">
    <property type="entry name" value="Motility-assoc_ABC_GldA"/>
</dbReference>